<comment type="caution">
    <text evidence="6">The sequence shown here is derived from an EMBL/GenBank/DDBJ whole genome shotgun (WGS) entry which is preliminary data.</text>
</comment>
<protein>
    <submittedName>
        <fullName evidence="6">TetR/AcrR family transcriptional regulator</fullName>
    </submittedName>
</protein>
<proteinExistence type="predicted"/>
<dbReference type="InterPro" id="IPR004111">
    <property type="entry name" value="Repressor_TetR_C"/>
</dbReference>
<dbReference type="EMBL" id="VCQU01000002">
    <property type="protein sequence ID" value="NMN94691.1"/>
    <property type="molecule type" value="Genomic_DNA"/>
</dbReference>
<dbReference type="Pfam" id="PF02909">
    <property type="entry name" value="TetR_C_1"/>
    <property type="match status" value="1"/>
</dbReference>
<sequence length="262" mass="29666">MSLWLASTRSGYSQFTPSTKRISVGDPERYSARTTDVRADDTAHRIAGDHRRQLSRDLILDTAIQLVDQGGLHHLNMRRLGTACGVEAMALYRYVSGRDDLLNGIVDRMMETLHADHLRTRDAEDGWQDFMVRVADNVRKAAHAHPQLFPLIATNPPREPWVRPPLRSLRWLDTFLDTLIAHDFDDESAASAYRSFTTFLLGHLLLEVAGADVRSDTVNLDGYEHLKRLKATLSRDRSTDDFDDDLEQLLARIDSTGPTTEQ</sequence>
<dbReference type="InterPro" id="IPR050109">
    <property type="entry name" value="HTH-type_TetR-like_transc_reg"/>
</dbReference>
<dbReference type="SUPFAM" id="SSF48498">
    <property type="entry name" value="Tetracyclin repressor-like, C-terminal domain"/>
    <property type="match status" value="1"/>
</dbReference>
<feature type="DNA-binding region" description="H-T-H motif" evidence="4">
    <location>
        <begin position="76"/>
        <end position="95"/>
    </location>
</feature>
<organism evidence="6 7">
    <name type="scientific">Antrihabitans stalactiti</name>
    <dbReference type="NCBI Taxonomy" id="2584121"/>
    <lineage>
        <taxon>Bacteria</taxon>
        <taxon>Bacillati</taxon>
        <taxon>Actinomycetota</taxon>
        <taxon>Actinomycetes</taxon>
        <taxon>Mycobacteriales</taxon>
        <taxon>Nocardiaceae</taxon>
        <taxon>Antrihabitans</taxon>
    </lineage>
</organism>
<reference evidence="6 7" key="1">
    <citation type="submission" date="2019-05" db="EMBL/GenBank/DDBJ databases">
        <authorList>
            <person name="Lee S.D."/>
        </authorList>
    </citation>
    <scope>NUCLEOTIDE SEQUENCE [LARGE SCALE GENOMIC DNA]</scope>
    <source>
        <strain evidence="6 7">YC2-7</strain>
    </source>
</reference>
<evidence type="ECO:0000256" key="2">
    <source>
        <dbReference type="ARBA" id="ARBA00023125"/>
    </source>
</evidence>
<name>A0A848K8A9_9NOCA</name>
<keyword evidence="3" id="KW-0804">Transcription</keyword>
<feature type="domain" description="HTH tetR-type" evidence="5">
    <location>
        <begin position="53"/>
        <end position="113"/>
    </location>
</feature>
<dbReference type="Proteomes" id="UP000535543">
    <property type="component" value="Unassembled WGS sequence"/>
</dbReference>
<dbReference type="PANTHER" id="PTHR30055:SF151">
    <property type="entry name" value="TRANSCRIPTIONAL REGULATORY PROTEIN"/>
    <property type="match status" value="1"/>
</dbReference>
<dbReference type="InterPro" id="IPR036271">
    <property type="entry name" value="Tet_transcr_reg_TetR-rel_C_sf"/>
</dbReference>
<keyword evidence="7" id="KW-1185">Reference proteome</keyword>
<dbReference type="Gene3D" id="1.10.357.10">
    <property type="entry name" value="Tetracycline Repressor, domain 2"/>
    <property type="match status" value="1"/>
</dbReference>
<gene>
    <name evidence="6" type="ORF">FGL95_06525</name>
</gene>
<keyword evidence="1" id="KW-0805">Transcription regulation</keyword>
<reference evidence="6 7" key="2">
    <citation type="submission" date="2020-06" db="EMBL/GenBank/DDBJ databases">
        <title>Antribacter stalactiti gen. nov., sp. nov., a new member of the family Nacardiaceae isolated from a cave.</title>
        <authorList>
            <person name="Kim I.S."/>
        </authorList>
    </citation>
    <scope>NUCLEOTIDE SEQUENCE [LARGE SCALE GENOMIC DNA]</scope>
    <source>
        <strain evidence="6 7">YC2-7</strain>
    </source>
</reference>
<evidence type="ECO:0000256" key="3">
    <source>
        <dbReference type="ARBA" id="ARBA00023163"/>
    </source>
</evidence>
<dbReference type="GO" id="GO:0000976">
    <property type="term" value="F:transcription cis-regulatory region binding"/>
    <property type="evidence" value="ECO:0007669"/>
    <property type="project" value="TreeGrafter"/>
</dbReference>
<evidence type="ECO:0000256" key="1">
    <source>
        <dbReference type="ARBA" id="ARBA00023015"/>
    </source>
</evidence>
<accession>A0A848K8A9</accession>
<dbReference type="PROSITE" id="PS50977">
    <property type="entry name" value="HTH_TETR_2"/>
    <property type="match status" value="1"/>
</dbReference>
<evidence type="ECO:0000313" key="6">
    <source>
        <dbReference type="EMBL" id="NMN94691.1"/>
    </source>
</evidence>
<dbReference type="InterPro" id="IPR009057">
    <property type="entry name" value="Homeodomain-like_sf"/>
</dbReference>
<dbReference type="GO" id="GO:0045892">
    <property type="term" value="P:negative regulation of DNA-templated transcription"/>
    <property type="evidence" value="ECO:0007669"/>
    <property type="project" value="InterPro"/>
</dbReference>
<evidence type="ECO:0000259" key="5">
    <source>
        <dbReference type="PROSITE" id="PS50977"/>
    </source>
</evidence>
<dbReference type="PANTHER" id="PTHR30055">
    <property type="entry name" value="HTH-TYPE TRANSCRIPTIONAL REGULATOR RUTR"/>
    <property type="match status" value="1"/>
</dbReference>
<dbReference type="Pfam" id="PF00440">
    <property type="entry name" value="TetR_N"/>
    <property type="match status" value="1"/>
</dbReference>
<keyword evidence="2 4" id="KW-0238">DNA-binding</keyword>
<evidence type="ECO:0000256" key="4">
    <source>
        <dbReference type="PROSITE-ProRule" id="PRU00335"/>
    </source>
</evidence>
<evidence type="ECO:0000313" key="7">
    <source>
        <dbReference type="Proteomes" id="UP000535543"/>
    </source>
</evidence>
<dbReference type="GO" id="GO:0003700">
    <property type="term" value="F:DNA-binding transcription factor activity"/>
    <property type="evidence" value="ECO:0007669"/>
    <property type="project" value="TreeGrafter"/>
</dbReference>
<dbReference type="AlphaFoldDB" id="A0A848K8A9"/>
<dbReference type="SUPFAM" id="SSF46689">
    <property type="entry name" value="Homeodomain-like"/>
    <property type="match status" value="1"/>
</dbReference>
<dbReference type="InterPro" id="IPR001647">
    <property type="entry name" value="HTH_TetR"/>
</dbReference>